<keyword evidence="3" id="KW-1185">Reference proteome</keyword>
<name>A0A803MKL3_CHEQI</name>
<feature type="region of interest" description="Disordered" evidence="1">
    <location>
        <begin position="52"/>
        <end position="86"/>
    </location>
</feature>
<reference evidence="2" key="1">
    <citation type="journal article" date="2017" name="Nature">
        <title>The genome of Chenopodium quinoa.</title>
        <authorList>
            <person name="Jarvis D.E."/>
            <person name="Ho Y.S."/>
            <person name="Lightfoot D.J."/>
            <person name="Schmoeckel S.M."/>
            <person name="Li B."/>
            <person name="Borm T.J.A."/>
            <person name="Ohyanagi H."/>
            <person name="Mineta K."/>
            <person name="Michell C.T."/>
            <person name="Saber N."/>
            <person name="Kharbatia N.M."/>
            <person name="Rupper R.R."/>
            <person name="Sharp A.R."/>
            <person name="Dally N."/>
            <person name="Boughton B.A."/>
            <person name="Woo Y.H."/>
            <person name="Gao G."/>
            <person name="Schijlen E.G.W.M."/>
            <person name="Guo X."/>
            <person name="Momin A.A."/>
            <person name="Negrao S."/>
            <person name="Al-Babili S."/>
            <person name="Gehring C."/>
            <person name="Roessner U."/>
            <person name="Jung C."/>
            <person name="Murphy K."/>
            <person name="Arold S.T."/>
            <person name="Gojobori T."/>
            <person name="van der Linden C.G."/>
            <person name="van Loo E.N."/>
            <person name="Jellen E.N."/>
            <person name="Maughan P.J."/>
            <person name="Tester M."/>
        </authorList>
    </citation>
    <scope>NUCLEOTIDE SEQUENCE [LARGE SCALE GENOMIC DNA]</scope>
    <source>
        <strain evidence="2">cv. PI 614886</strain>
    </source>
</reference>
<dbReference type="EnsemblPlants" id="AUR62031354-RA">
    <property type="protein sequence ID" value="AUR62031354-RA:cds"/>
    <property type="gene ID" value="AUR62031354"/>
</dbReference>
<feature type="compositionally biased region" description="Basic and acidic residues" evidence="1">
    <location>
        <begin position="52"/>
        <end position="81"/>
    </location>
</feature>
<sequence length="324" mass="37790">MTQEEILIQVLEPRSGYVRGKGTALRGYSKGKQQLEQRRLVEQQQKIQEQEQRIKELEERHQKQQQEFKDCKQRQPQEVEKRKAHQQAMEDFKRELLQQLANRGYGSFAKVPSLWMLKEDGLEHTERECQHKEQEKGDVAKLVYQYGPWLHASPRKRTKIDVIEREAEKTWVDRMKSVASSKKVPVYSDSDVIKLGQVGVARRLAFYSPSEHKHEALKRRKRSGGVAKLWNDMVEVEIKSYSLNHIDCWIKMSNKPRWRFTGVYGHPEAENKHLTRLLIESLKRDSTTPWLCGGDFNLMLMSSEKMGGSVFRIDEAVKGGSSIL</sequence>
<proteinExistence type="predicted"/>
<dbReference type="SUPFAM" id="SSF56219">
    <property type="entry name" value="DNase I-like"/>
    <property type="match status" value="1"/>
</dbReference>
<evidence type="ECO:0000256" key="1">
    <source>
        <dbReference type="SAM" id="MobiDB-lite"/>
    </source>
</evidence>
<organism evidence="2 3">
    <name type="scientific">Chenopodium quinoa</name>
    <name type="common">Quinoa</name>
    <dbReference type="NCBI Taxonomy" id="63459"/>
    <lineage>
        <taxon>Eukaryota</taxon>
        <taxon>Viridiplantae</taxon>
        <taxon>Streptophyta</taxon>
        <taxon>Embryophyta</taxon>
        <taxon>Tracheophyta</taxon>
        <taxon>Spermatophyta</taxon>
        <taxon>Magnoliopsida</taxon>
        <taxon>eudicotyledons</taxon>
        <taxon>Gunneridae</taxon>
        <taxon>Pentapetalae</taxon>
        <taxon>Caryophyllales</taxon>
        <taxon>Chenopodiaceae</taxon>
        <taxon>Chenopodioideae</taxon>
        <taxon>Atripliceae</taxon>
        <taxon>Chenopodium</taxon>
    </lineage>
</organism>
<protein>
    <recommendedName>
        <fullName evidence="4">Endonuclease/exonuclease/phosphatase domain-containing protein</fullName>
    </recommendedName>
</protein>
<dbReference type="Proteomes" id="UP000596660">
    <property type="component" value="Unplaced"/>
</dbReference>
<dbReference type="InterPro" id="IPR036691">
    <property type="entry name" value="Endo/exonu/phosph_ase_sf"/>
</dbReference>
<evidence type="ECO:0008006" key="4">
    <source>
        <dbReference type="Google" id="ProtNLM"/>
    </source>
</evidence>
<evidence type="ECO:0000313" key="3">
    <source>
        <dbReference type="Proteomes" id="UP000596660"/>
    </source>
</evidence>
<accession>A0A803MKL3</accession>
<dbReference type="AlphaFoldDB" id="A0A803MKL3"/>
<evidence type="ECO:0000313" key="2">
    <source>
        <dbReference type="EnsemblPlants" id="AUR62031354-RA:cds"/>
    </source>
</evidence>
<reference evidence="2" key="2">
    <citation type="submission" date="2021-03" db="UniProtKB">
        <authorList>
            <consortium name="EnsemblPlants"/>
        </authorList>
    </citation>
    <scope>IDENTIFICATION</scope>
</reference>
<dbReference type="Gene3D" id="3.60.10.10">
    <property type="entry name" value="Endonuclease/exonuclease/phosphatase"/>
    <property type="match status" value="1"/>
</dbReference>
<dbReference type="Gramene" id="AUR62031354-RA">
    <property type="protein sequence ID" value="AUR62031354-RA:cds"/>
    <property type="gene ID" value="AUR62031354"/>
</dbReference>